<evidence type="ECO:0000256" key="1">
    <source>
        <dbReference type="SAM" id="MobiDB-lite"/>
    </source>
</evidence>
<dbReference type="RefSeq" id="WP_133443489.1">
    <property type="nucleotide sequence ID" value="NZ_SCWB01000006.1"/>
</dbReference>
<feature type="compositionally biased region" description="Basic and acidic residues" evidence="1">
    <location>
        <begin position="52"/>
        <end position="61"/>
    </location>
</feature>
<sequence>MKNLLFWLYAVIAIVLIALGYTYWESKVTDSAAQDNAITQSVDEDSSSSSNTKKEKKEDSSAKPNKNLFKNKELQGIYDDKTKDGKKMNITLVSTPYQTSEENTNVKDELNYVSDAYIKVTDVEVPGVSTSFDTENIYKTNPDIILMDALTLNDFYEEIPINDHINTLESIYNNAENQNNIPVVIIGTRPEYNDSDFNEYQRAEEEYFSNKDNNFKYINQSSKWPNNKAIADYYNVDDGLLTDRGVNRWVTSITDYLFNEE</sequence>
<evidence type="ECO:0000313" key="3">
    <source>
        <dbReference type="EMBL" id="TDM12067.1"/>
    </source>
</evidence>
<dbReference type="EMBL" id="SCWB01000006">
    <property type="protein sequence ID" value="TDM12067.1"/>
    <property type="molecule type" value="Genomic_DNA"/>
</dbReference>
<keyword evidence="4" id="KW-1185">Reference proteome</keyword>
<protein>
    <recommendedName>
        <fullName evidence="5">SGNH/GDSL hydrolase family protein</fullName>
    </recommendedName>
</protein>
<evidence type="ECO:0008006" key="5">
    <source>
        <dbReference type="Google" id="ProtNLM"/>
    </source>
</evidence>
<comment type="caution">
    <text evidence="3">The sequence shown here is derived from an EMBL/GenBank/DDBJ whole genome shotgun (WGS) entry which is preliminary data.</text>
</comment>
<dbReference type="SUPFAM" id="SSF52266">
    <property type="entry name" value="SGNH hydrolase"/>
    <property type="match status" value="1"/>
</dbReference>
<dbReference type="AlphaFoldDB" id="A0A4R6BVN1"/>
<proteinExistence type="predicted"/>
<evidence type="ECO:0000313" key="4">
    <source>
        <dbReference type="Proteomes" id="UP000294802"/>
    </source>
</evidence>
<gene>
    <name evidence="3" type="ORF">ERX29_04415</name>
</gene>
<keyword evidence="2" id="KW-1133">Transmembrane helix</keyword>
<organism evidence="3 4">
    <name type="scientific">Macrococcus lamae</name>
    <dbReference type="NCBI Taxonomy" id="198484"/>
    <lineage>
        <taxon>Bacteria</taxon>
        <taxon>Bacillati</taxon>
        <taxon>Bacillota</taxon>
        <taxon>Bacilli</taxon>
        <taxon>Bacillales</taxon>
        <taxon>Staphylococcaceae</taxon>
        <taxon>Macrococcus</taxon>
    </lineage>
</organism>
<feature type="transmembrane region" description="Helical" evidence="2">
    <location>
        <begin position="6"/>
        <end position="24"/>
    </location>
</feature>
<reference evidence="3 4" key="1">
    <citation type="submission" date="2019-01" db="EMBL/GenBank/DDBJ databases">
        <title>Draft genome sequences of the type strains of six Macrococcus species.</title>
        <authorList>
            <person name="Mazhar S."/>
            <person name="Altermann E."/>
            <person name="Hill C."/>
            <person name="Mcauliffe O."/>
        </authorList>
    </citation>
    <scope>NUCLEOTIDE SEQUENCE [LARGE SCALE GENOMIC DNA]</scope>
    <source>
        <strain evidence="3 4">CCM4815</strain>
    </source>
</reference>
<keyword evidence="2" id="KW-0812">Transmembrane</keyword>
<name>A0A4R6BVN1_9STAP</name>
<keyword evidence="2" id="KW-0472">Membrane</keyword>
<feature type="region of interest" description="Disordered" evidence="1">
    <location>
        <begin position="39"/>
        <end position="65"/>
    </location>
</feature>
<dbReference type="InterPro" id="IPR036514">
    <property type="entry name" value="SGNH_hydro_sf"/>
</dbReference>
<accession>A0A4R6BVN1</accession>
<dbReference type="Gene3D" id="3.40.50.1110">
    <property type="entry name" value="SGNH hydrolase"/>
    <property type="match status" value="1"/>
</dbReference>
<evidence type="ECO:0000256" key="2">
    <source>
        <dbReference type="SAM" id="Phobius"/>
    </source>
</evidence>
<dbReference type="Proteomes" id="UP000294802">
    <property type="component" value="Unassembled WGS sequence"/>
</dbReference>
<dbReference type="OrthoDB" id="2417461at2"/>